<accession>A0A4V0ZAU8</accession>
<organism evidence="3 4">
    <name type="scientific">Janibacter limosus</name>
    <dbReference type="NCBI Taxonomy" id="53458"/>
    <lineage>
        <taxon>Bacteria</taxon>
        <taxon>Bacillati</taxon>
        <taxon>Actinomycetota</taxon>
        <taxon>Actinomycetes</taxon>
        <taxon>Micrococcales</taxon>
        <taxon>Intrasporangiaceae</taxon>
        <taxon>Janibacter</taxon>
    </lineage>
</organism>
<reference evidence="3 4" key="1">
    <citation type="submission" date="2019-02" db="EMBL/GenBank/DDBJ databases">
        <title>Genomic data mining of an Antarctic deep-sea actinobacterium, Janibacterlimosus P3-3-X1.</title>
        <authorList>
            <person name="Liao L."/>
            <person name="Chen B."/>
        </authorList>
    </citation>
    <scope>NUCLEOTIDE SEQUENCE [LARGE SCALE GENOMIC DNA]</scope>
    <source>
        <strain evidence="3 4">P3-3-X1</strain>
    </source>
</reference>
<proteinExistence type="predicted"/>
<dbReference type="Proteomes" id="UP000290408">
    <property type="component" value="Chromosome"/>
</dbReference>
<gene>
    <name evidence="3" type="ORF">EXU32_05445</name>
</gene>
<keyword evidence="2" id="KW-0472">Membrane</keyword>
<keyword evidence="2" id="KW-1133">Transmembrane helix</keyword>
<dbReference type="Pfam" id="PF11382">
    <property type="entry name" value="MctB"/>
    <property type="match status" value="1"/>
</dbReference>
<dbReference type="GO" id="GO:0055070">
    <property type="term" value="P:copper ion homeostasis"/>
    <property type="evidence" value="ECO:0007669"/>
    <property type="project" value="InterPro"/>
</dbReference>
<evidence type="ECO:0000256" key="2">
    <source>
        <dbReference type="SAM" id="Phobius"/>
    </source>
</evidence>
<dbReference type="EMBL" id="CP036164">
    <property type="protein sequence ID" value="QBF45748.1"/>
    <property type="molecule type" value="Genomic_DNA"/>
</dbReference>
<dbReference type="GO" id="GO:0016020">
    <property type="term" value="C:membrane"/>
    <property type="evidence" value="ECO:0007669"/>
    <property type="project" value="InterPro"/>
</dbReference>
<evidence type="ECO:0000313" key="3">
    <source>
        <dbReference type="EMBL" id="QBF45748.1"/>
    </source>
</evidence>
<sequence>MVARRSGHRLPALALRRALGDADRTGHPPTARCPLGRPVGTRRRTPHVIDFRYHLVSLAAVLIALSIGIVLGAGPLNDNIGSTLSGEVTKLRQEKDALRAQGNDQRRQIDGRDAYDEATLDTVVQGRLTDRQVNVVALPQAADEDVTAIRDTLEQAGASVGETVEVTSAWASTDDQLTSTRSTAGQAALQLLQVGPAVPDGAQRVDQALAVILTGRTKAGSPDKAPPSDREAAWSELRDAGLVKGSDTPPAAAELVVLVGGPVPATTADSTDAVDREAERIAGSWVALTHLVQTHADGTVLAAAEADTGTSDASPLTMARTPGSLADRVSTVDVPSIPMGRAAVVLALVEQSDGGSGDYGLGQSADGPVPTLK</sequence>
<feature type="region of interest" description="Disordered" evidence="1">
    <location>
        <begin position="19"/>
        <end position="39"/>
    </location>
</feature>
<dbReference type="InterPro" id="IPR021522">
    <property type="entry name" value="MctB"/>
</dbReference>
<keyword evidence="4" id="KW-1185">Reference proteome</keyword>
<evidence type="ECO:0000313" key="4">
    <source>
        <dbReference type="Proteomes" id="UP000290408"/>
    </source>
</evidence>
<dbReference type="AlphaFoldDB" id="A0A4V0ZAU8"/>
<keyword evidence="2" id="KW-0812">Transmembrane</keyword>
<feature type="transmembrane region" description="Helical" evidence="2">
    <location>
        <begin position="51"/>
        <end position="74"/>
    </location>
</feature>
<dbReference type="KEGG" id="jli:EXU32_05445"/>
<dbReference type="OrthoDB" id="4350157at2"/>
<evidence type="ECO:0000256" key="1">
    <source>
        <dbReference type="SAM" id="MobiDB-lite"/>
    </source>
</evidence>
<protein>
    <submittedName>
        <fullName evidence="3">Copper transporter</fullName>
    </submittedName>
</protein>
<name>A0A4V0ZAU8_9MICO</name>